<dbReference type="RefSeq" id="WP_008816722.1">
    <property type="nucleotide sequence ID" value="NZ_AP025565.1"/>
</dbReference>
<dbReference type="AlphaFoldDB" id="A0AAP2UPJ5"/>
<dbReference type="InterPro" id="IPR037079">
    <property type="entry name" value="AF2212/PG0164-like_sf"/>
</dbReference>
<dbReference type="InterPro" id="IPR015018">
    <property type="entry name" value="DUF1905"/>
</dbReference>
<dbReference type="Proteomes" id="UP001203972">
    <property type="component" value="Unassembled WGS sequence"/>
</dbReference>
<dbReference type="SUPFAM" id="SSF141694">
    <property type="entry name" value="AF2212/PG0164-like"/>
    <property type="match status" value="1"/>
</dbReference>
<evidence type="ECO:0000313" key="1">
    <source>
        <dbReference type="EMBL" id="MCR0233512.1"/>
    </source>
</evidence>
<evidence type="ECO:0000313" key="2">
    <source>
        <dbReference type="Proteomes" id="UP001203972"/>
    </source>
</evidence>
<protein>
    <submittedName>
        <fullName evidence="1">DUF1905 domain-containing protein</fullName>
    </submittedName>
</protein>
<organism evidence="1 2">
    <name type="scientific">Clostridium innocuum</name>
    <dbReference type="NCBI Taxonomy" id="1522"/>
    <lineage>
        <taxon>Bacteria</taxon>
        <taxon>Bacillati</taxon>
        <taxon>Bacillota</taxon>
        <taxon>Clostridia</taxon>
        <taxon>Eubacteriales</taxon>
        <taxon>Clostridiaceae</taxon>
        <taxon>Clostridium</taxon>
    </lineage>
</organism>
<name>A0AAP2UPJ5_CLOIN</name>
<dbReference type="Gene3D" id="2.40.30.100">
    <property type="entry name" value="AF2212/PG0164-like"/>
    <property type="match status" value="1"/>
</dbReference>
<dbReference type="Pfam" id="PF08922">
    <property type="entry name" value="DUF1905"/>
    <property type="match status" value="1"/>
</dbReference>
<comment type="caution">
    <text evidence="1">The sequence shown here is derived from an EMBL/GenBank/DDBJ whole genome shotgun (WGS) entry which is preliminary data.</text>
</comment>
<reference evidence="1" key="1">
    <citation type="journal article" date="2022" name="Clin. Infect. Dis.">
        <title>Association between Clostridium innocuum and antibiotic-associated diarrhea in adults and children: A cross-sectional study and comparative genomics analysis.</title>
        <authorList>
            <person name="Cherny K.E."/>
            <person name="Muscat E.B."/>
            <person name="Balaji A."/>
            <person name="Mukherjee J."/>
            <person name="Ozer E.A."/>
            <person name="Angarone M.P."/>
            <person name="Hauser A.R."/>
            <person name="Sichel J.S."/>
            <person name="Amponsah E."/>
            <person name="Kociolek L.K."/>
        </authorList>
    </citation>
    <scope>NUCLEOTIDE SEQUENCE</scope>
    <source>
        <strain evidence="1">NU1-AC-029v</strain>
    </source>
</reference>
<gene>
    <name evidence="1" type="ORF">MKC95_12105</name>
</gene>
<accession>A0AAP2UPJ5</accession>
<proteinExistence type="predicted"/>
<dbReference type="EMBL" id="JAKTMA010000020">
    <property type="protein sequence ID" value="MCR0233512.1"/>
    <property type="molecule type" value="Genomic_DNA"/>
</dbReference>
<sequence>MIYTFTENLYRQGNRYFIRIPFNVWETCNQKGMLPVRVTVEDTVFECKLISKGAGTYFIPVSKAVVQQLNSEVSYLFRLKSSVN</sequence>